<proteinExistence type="inferred from homology"/>
<evidence type="ECO:0000256" key="4">
    <source>
        <dbReference type="ARBA" id="ARBA00023163"/>
    </source>
</evidence>
<dbReference type="SUPFAM" id="SSF46785">
    <property type="entry name" value="Winged helix' DNA-binding domain"/>
    <property type="match status" value="1"/>
</dbReference>
<dbReference type="InterPro" id="IPR000847">
    <property type="entry name" value="LysR_HTH_N"/>
</dbReference>
<dbReference type="InterPro" id="IPR005119">
    <property type="entry name" value="LysR_subst-bd"/>
</dbReference>
<dbReference type="Gene3D" id="1.10.10.10">
    <property type="entry name" value="Winged helix-like DNA-binding domain superfamily/Winged helix DNA-binding domain"/>
    <property type="match status" value="1"/>
</dbReference>
<dbReference type="GO" id="GO:0043565">
    <property type="term" value="F:sequence-specific DNA binding"/>
    <property type="evidence" value="ECO:0007669"/>
    <property type="project" value="TreeGrafter"/>
</dbReference>
<protein>
    <submittedName>
        <fullName evidence="7">Transcriptional regulator</fullName>
    </submittedName>
</protein>
<dbReference type="KEGG" id="vct:JV59_22375"/>
<dbReference type="GO" id="GO:0003700">
    <property type="term" value="F:DNA-binding transcription factor activity"/>
    <property type="evidence" value="ECO:0007669"/>
    <property type="project" value="InterPro"/>
</dbReference>
<dbReference type="Proteomes" id="UP000030081">
    <property type="component" value="Chromosome 2"/>
</dbReference>
<dbReference type="AlphaFoldDB" id="A0A097AZ48"/>
<reference evidence="7" key="2">
    <citation type="journal article" date="2015" name="BMC Genomics">
        <title>Genome mining reveals unlocked bioactive potential of marine Gram-negative bacteria.</title>
        <authorList>
            <person name="Machado H."/>
            <person name="Sonnenschein E.C."/>
            <person name="Melchiorsen J."/>
            <person name="Gram L."/>
        </authorList>
    </citation>
    <scope>NUCLEOTIDE SEQUENCE</scope>
    <source>
        <strain evidence="7">S2052</strain>
    </source>
</reference>
<keyword evidence="8" id="KW-1185">Reference proteome</keyword>
<dbReference type="EMBL" id="CP009618">
    <property type="protein sequence ID" value="AIW20706.1"/>
    <property type="molecule type" value="Genomic_DNA"/>
</dbReference>
<evidence type="ECO:0000313" key="6">
    <source>
        <dbReference type="EMBL" id="AIW20706.1"/>
    </source>
</evidence>
<keyword evidence="3" id="KW-0238">DNA-binding</keyword>
<dbReference type="Gene3D" id="3.40.190.290">
    <property type="match status" value="1"/>
</dbReference>
<keyword evidence="2" id="KW-0805">Transcription regulation</keyword>
<dbReference type="Pfam" id="PF03466">
    <property type="entry name" value="LysR_substrate"/>
    <property type="match status" value="1"/>
</dbReference>
<evidence type="ECO:0000313" key="8">
    <source>
        <dbReference type="Proteomes" id="UP000030081"/>
    </source>
</evidence>
<dbReference type="EMBL" id="JXXR01000016">
    <property type="protein sequence ID" value="KJY71327.1"/>
    <property type="molecule type" value="Genomic_DNA"/>
</dbReference>
<dbReference type="PANTHER" id="PTHR30537:SF3">
    <property type="entry name" value="TRANSCRIPTIONAL REGULATORY PROTEIN"/>
    <property type="match status" value="1"/>
</dbReference>
<evidence type="ECO:0000256" key="2">
    <source>
        <dbReference type="ARBA" id="ARBA00023015"/>
    </source>
</evidence>
<dbReference type="KEGG" id="vcy:IX92_16735"/>
<dbReference type="InterPro" id="IPR036388">
    <property type="entry name" value="WH-like_DNA-bd_sf"/>
</dbReference>
<evidence type="ECO:0000259" key="5">
    <source>
        <dbReference type="PROSITE" id="PS50931"/>
    </source>
</evidence>
<sequence length="296" mass="33292">MDWSDVAIFLQTMRAGSARSAAASLNVSHSTITRRIASLEKSLGVSLFRKDTSGYTLSPEGESLQRYAEQAEMSLRQAEIELKGKDAKYSGEIRITTADAIANHLLMPTIAMFSQQYPDINAEVVLSSQVLDLGDHEVDIALRIMPMNQMPPEHLVGRIIGKIAICYYATPRYLEQHDPWMSDSSAQLIGWGELGKESPIFNDSPLRHLSISCRMNHSAMQLEAAKQSMGITLLPCFIADKEPTLVRVPKCEPEIKHDIWMLSKSEQREVARLRAFKERLIDDFNSKQMKERLLGN</sequence>
<feature type="domain" description="HTH lysR-type" evidence="5">
    <location>
        <begin position="1"/>
        <end position="58"/>
    </location>
</feature>
<dbReference type="SUPFAM" id="SSF53850">
    <property type="entry name" value="Periplasmic binding protein-like II"/>
    <property type="match status" value="1"/>
</dbReference>
<dbReference type="PANTHER" id="PTHR30537">
    <property type="entry name" value="HTH-TYPE TRANSCRIPTIONAL REGULATOR"/>
    <property type="match status" value="1"/>
</dbReference>
<reference evidence="6 8" key="1">
    <citation type="submission" date="2014-10" db="EMBL/GenBank/DDBJ databases">
        <title>The Complete Genome Sequence for the Shellfish Pathogen Vibrio coralliilyticus RE98 Isolated from a Shellfish Hatchery.</title>
        <authorList>
            <person name="Richards G.P."/>
            <person name="Bono J.L."/>
            <person name="Watson M.A."/>
            <person name="Needleman D.S."/>
        </authorList>
    </citation>
    <scope>NUCLEOTIDE SEQUENCE [LARGE SCALE GENOMIC DNA]</scope>
    <source>
        <strain evidence="6 8">RE98</strain>
    </source>
</reference>
<organism evidence="7">
    <name type="scientific">Vibrio coralliilyticus</name>
    <dbReference type="NCBI Taxonomy" id="190893"/>
    <lineage>
        <taxon>Bacteria</taxon>
        <taxon>Pseudomonadati</taxon>
        <taxon>Pseudomonadota</taxon>
        <taxon>Gammaproteobacteria</taxon>
        <taxon>Vibrionales</taxon>
        <taxon>Vibrionaceae</taxon>
        <taxon>Vibrio</taxon>
    </lineage>
</organism>
<dbReference type="GO" id="GO:0006351">
    <property type="term" value="P:DNA-templated transcription"/>
    <property type="evidence" value="ECO:0007669"/>
    <property type="project" value="TreeGrafter"/>
</dbReference>
<dbReference type="Pfam" id="PF00126">
    <property type="entry name" value="HTH_1"/>
    <property type="match status" value="1"/>
</dbReference>
<name>A0A097AZ48_9VIBR</name>
<evidence type="ECO:0000256" key="1">
    <source>
        <dbReference type="ARBA" id="ARBA00009437"/>
    </source>
</evidence>
<comment type="similarity">
    <text evidence="1">Belongs to the LysR transcriptional regulatory family.</text>
</comment>
<dbReference type="InterPro" id="IPR058163">
    <property type="entry name" value="LysR-type_TF_proteobact-type"/>
</dbReference>
<keyword evidence="4" id="KW-0804">Transcription</keyword>
<evidence type="ECO:0000256" key="3">
    <source>
        <dbReference type="ARBA" id="ARBA00023125"/>
    </source>
</evidence>
<gene>
    <name evidence="6" type="ORF">IX92_16735</name>
    <name evidence="7" type="ORF">TW71_15045</name>
</gene>
<evidence type="ECO:0000313" key="7">
    <source>
        <dbReference type="EMBL" id="KJY71327.1"/>
    </source>
</evidence>
<dbReference type="InterPro" id="IPR036390">
    <property type="entry name" value="WH_DNA-bd_sf"/>
</dbReference>
<accession>A0A097AZ48</accession>
<dbReference type="PROSITE" id="PS50931">
    <property type="entry name" value="HTH_LYSR"/>
    <property type="match status" value="1"/>
</dbReference>